<dbReference type="KEGG" id="bbes:BESB_042080"/>
<evidence type="ECO:0000313" key="2">
    <source>
        <dbReference type="EMBL" id="PFH31024.1"/>
    </source>
</evidence>
<dbReference type="EMBL" id="NWUJ01000021">
    <property type="protein sequence ID" value="PFH31023.1"/>
    <property type="molecule type" value="Genomic_DNA"/>
</dbReference>
<dbReference type="GeneID" id="40309144"/>
<reference evidence="2 4" key="1">
    <citation type="submission" date="2017-09" db="EMBL/GenBank/DDBJ databases">
        <title>Genome sequencing of Besnoitia besnoiti strain Bb-Ger1.</title>
        <authorList>
            <person name="Schares G."/>
            <person name="Venepally P."/>
            <person name="Lorenzi H.A."/>
        </authorList>
    </citation>
    <scope>NUCLEOTIDE SEQUENCE [LARGE SCALE GENOMIC DNA]</scope>
    <source>
        <strain evidence="2 4">Bb-Ger1</strain>
    </source>
</reference>
<evidence type="ECO:0000313" key="3">
    <source>
        <dbReference type="EMBL" id="PFH31033.1"/>
    </source>
</evidence>
<organism evidence="2 4">
    <name type="scientific">Besnoitia besnoiti</name>
    <name type="common">Apicomplexan protozoan</name>
    <dbReference type="NCBI Taxonomy" id="94643"/>
    <lineage>
        <taxon>Eukaryota</taxon>
        <taxon>Sar</taxon>
        <taxon>Alveolata</taxon>
        <taxon>Apicomplexa</taxon>
        <taxon>Conoidasida</taxon>
        <taxon>Coccidia</taxon>
        <taxon>Eucoccidiorida</taxon>
        <taxon>Eimeriorina</taxon>
        <taxon>Sarcocystidae</taxon>
        <taxon>Besnoitia</taxon>
    </lineage>
</organism>
<dbReference type="AntiFam" id="ANF00005">
    <property type="entry name" value="Antisense to 23S rRNA"/>
</dbReference>
<gene>
    <name evidence="3" type="ORF">BESB_042080</name>
    <name evidence="1" type="ORF">BESB_042710</name>
    <name evidence="2" type="ORF">BESB_042720</name>
</gene>
<protein>
    <submittedName>
        <fullName evidence="2">Uncharacterized protein</fullName>
    </submittedName>
</protein>
<dbReference type="VEuPathDB" id="ToxoDB:BESB_042080"/>
<dbReference type="VEuPathDB" id="ToxoDB:BESB_042720"/>
<keyword evidence="4" id="KW-1185">Reference proteome</keyword>
<comment type="caution">
    <text evidence="2">The sequence shown here is derived from an EMBL/GenBank/DDBJ whole genome shotgun (WGS) entry which is preliminary data.</text>
</comment>
<dbReference type="Proteomes" id="UP000224006">
    <property type="component" value="Unassembled WGS sequence"/>
</dbReference>
<dbReference type="EMBL" id="NWUJ01000019">
    <property type="protein sequence ID" value="PFH31033.1"/>
    <property type="molecule type" value="Genomic_DNA"/>
</dbReference>
<dbReference type="RefSeq" id="XP_029215043.1">
    <property type="nucleotide sequence ID" value="XM_029362716.1"/>
</dbReference>
<evidence type="ECO:0000313" key="4">
    <source>
        <dbReference type="Proteomes" id="UP000224006"/>
    </source>
</evidence>
<proteinExistence type="predicted"/>
<dbReference type="AlphaFoldDB" id="A0A2A9M1A7"/>
<dbReference type="EMBL" id="NWUJ01000021">
    <property type="protein sequence ID" value="PFH31024.1"/>
    <property type="molecule type" value="Genomic_DNA"/>
</dbReference>
<sequence>MLSVVIFIKLSYSDATSRHRGAKPPRQYGLSGEISLLSLDLYLYKHFYFTEIFLKTVFKSLHLSCGSELTRQ</sequence>
<evidence type="ECO:0000313" key="1">
    <source>
        <dbReference type="EMBL" id="PFH31023.1"/>
    </source>
</evidence>
<dbReference type="VEuPathDB" id="ToxoDB:BESB_042710"/>
<name>A0A2A9M1A7_BESBE</name>
<accession>A0A2A9M1A7</accession>